<evidence type="ECO:0000313" key="13">
    <source>
        <dbReference type="Proteomes" id="UP000539052"/>
    </source>
</evidence>
<protein>
    <recommendedName>
        <fullName evidence="11">ATP synthase subunit a</fullName>
    </recommendedName>
    <alternativeName>
        <fullName evidence="11">ATP synthase F0 sector subunit a</fullName>
    </alternativeName>
    <alternativeName>
        <fullName evidence="11">F-ATPase subunit 6</fullName>
    </alternativeName>
</protein>
<reference evidence="12 13" key="1">
    <citation type="submission" date="2020-03" db="EMBL/GenBank/DDBJ databases">
        <title>Genome Sequence of industrial isolate, B5A.</title>
        <authorList>
            <person name="Sharma S."/>
            <person name="Patil P.B."/>
            <person name="Korpole S."/>
        </authorList>
    </citation>
    <scope>NUCLEOTIDE SEQUENCE [LARGE SCALE GENOMIC DNA]</scope>
    <source>
        <strain evidence="12 13">PI-S10-B5A</strain>
    </source>
</reference>
<dbReference type="PRINTS" id="PR00123">
    <property type="entry name" value="ATPASEA"/>
</dbReference>
<evidence type="ECO:0000256" key="2">
    <source>
        <dbReference type="ARBA" id="ARBA00006810"/>
    </source>
</evidence>
<evidence type="ECO:0000256" key="5">
    <source>
        <dbReference type="ARBA" id="ARBA00022692"/>
    </source>
</evidence>
<feature type="transmembrane region" description="Helical" evidence="11">
    <location>
        <begin position="145"/>
        <end position="164"/>
    </location>
</feature>
<sequence>MIHGIPEQHCIFTRTILQIGKSLRKEVSITEELAEKLLEELNCETVFTIPIFGGIPIAESVVVTWVIMLALTVLSIILVRNLQVENPGKKQQVLEMAIGGLYNFFESLIGEEGKRYIPYLISVAIYIGVANLIGIIGFKPPTKDLNSTAALAVMSIVLIEYSGFRKKGGKGFLKAFAEPMPLLTPMNVMELFIRPLSLCMRLFGNVLGSFVVMELIKQVAGFIVPIPFTMYFDIFDGLIQAYVFVFLTGLFMKEALE</sequence>
<keyword evidence="6 11" id="KW-0375">Hydrogen ion transport</keyword>
<dbReference type="Pfam" id="PF00119">
    <property type="entry name" value="ATP-synt_A"/>
    <property type="match status" value="1"/>
</dbReference>
<keyword evidence="10 11" id="KW-0066">ATP synthesis</keyword>
<keyword evidence="5 11" id="KW-0812">Transmembrane</keyword>
<comment type="subcellular location">
    <subcellularLocation>
        <location evidence="11">Cell membrane</location>
        <topology evidence="11">Multi-pass membrane protein</topology>
    </subcellularLocation>
    <subcellularLocation>
        <location evidence="1">Membrane</location>
        <topology evidence="1">Multi-pass membrane protein</topology>
    </subcellularLocation>
</comment>
<proteinExistence type="inferred from homology"/>
<evidence type="ECO:0000313" key="12">
    <source>
        <dbReference type="EMBL" id="NNJ33011.1"/>
    </source>
</evidence>
<evidence type="ECO:0000256" key="10">
    <source>
        <dbReference type="ARBA" id="ARBA00023310"/>
    </source>
</evidence>
<keyword evidence="9 11" id="KW-0472">Membrane</keyword>
<evidence type="ECO:0000256" key="11">
    <source>
        <dbReference type="HAMAP-Rule" id="MF_01393"/>
    </source>
</evidence>
<dbReference type="PANTHER" id="PTHR42823">
    <property type="entry name" value="ATP SYNTHASE SUBUNIT A, CHLOROPLASTIC"/>
    <property type="match status" value="1"/>
</dbReference>
<dbReference type="HAMAP" id="MF_01393">
    <property type="entry name" value="ATP_synth_a_bact"/>
    <property type="match status" value="1"/>
</dbReference>
<dbReference type="InterPro" id="IPR035908">
    <property type="entry name" value="F0_ATP_A_sf"/>
</dbReference>
<keyword evidence="7 11" id="KW-1133">Transmembrane helix</keyword>
<dbReference type="Proteomes" id="UP000539052">
    <property type="component" value="Unassembled WGS sequence"/>
</dbReference>
<evidence type="ECO:0000256" key="4">
    <source>
        <dbReference type="ARBA" id="ARBA00022547"/>
    </source>
</evidence>
<feature type="transmembrane region" description="Helical" evidence="11">
    <location>
        <begin position="116"/>
        <end position="139"/>
    </location>
</feature>
<feature type="transmembrane region" description="Helical" evidence="11">
    <location>
        <begin position="62"/>
        <end position="82"/>
    </location>
</feature>
<dbReference type="CDD" id="cd00310">
    <property type="entry name" value="ATP-synt_Fo_a_6"/>
    <property type="match status" value="1"/>
</dbReference>
<gene>
    <name evidence="11" type="primary">atpB</name>
    <name evidence="12" type="ORF">G9470_24960</name>
</gene>
<evidence type="ECO:0000256" key="8">
    <source>
        <dbReference type="ARBA" id="ARBA00023065"/>
    </source>
</evidence>
<comment type="function">
    <text evidence="11">Key component of the proton channel; it plays a direct role in the translocation of protons across the membrane.</text>
</comment>
<dbReference type="SUPFAM" id="SSF81336">
    <property type="entry name" value="F1F0 ATP synthase subunit A"/>
    <property type="match status" value="1"/>
</dbReference>
<organism evidence="12 13">
    <name type="scientific">Lacrimispora defluvii</name>
    <dbReference type="NCBI Taxonomy" id="2719233"/>
    <lineage>
        <taxon>Bacteria</taxon>
        <taxon>Bacillati</taxon>
        <taxon>Bacillota</taxon>
        <taxon>Clostridia</taxon>
        <taxon>Lachnospirales</taxon>
        <taxon>Lachnospiraceae</taxon>
        <taxon>Lacrimispora</taxon>
    </lineage>
</organism>
<feature type="transmembrane region" description="Helical" evidence="11">
    <location>
        <begin position="230"/>
        <end position="252"/>
    </location>
</feature>
<name>A0ABX1VXE6_9FIRM</name>
<evidence type="ECO:0000256" key="6">
    <source>
        <dbReference type="ARBA" id="ARBA00022781"/>
    </source>
</evidence>
<evidence type="ECO:0000256" key="7">
    <source>
        <dbReference type="ARBA" id="ARBA00022989"/>
    </source>
</evidence>
<keyword evidence="3 11" id="KW-0813">Transport</keyword>
<keyword evidence="8 11" id="KW-0406">Ion transport</keyword>
<accession>A0ABX1VXE6</accession>
<dbReference type="NCBIfam" id="NF004486">
    <property type="entry name" value="PRK05815.3-4"/>
    <property type="match status" value="1"/>
</dbReference>
<dbReference type="InterPro" id="IPR000568">
    <property type="entry name" value="ATP_synth_F0_asu"/>
</dbReference>
<evidence type="ECO:0000256" key="3">
    <source>
        <dbReference type="ARBA" id="ARBA00022448"/>
    </source>
</evidence>
<evidence type="ECO:0000256" key="9">
    <source>
        <dbReference type="ARBA" id="ARBA00023136"/>
    </source>
</evidence>
<dbReference type="PANTHER" id="PTHR42823:SF3">
    <property type="entry name" value="ATP SYNTHASE SUBUNIT A, CHLOROPLASTIC"/>
    <property type="match status" value="1"/>
</dbReference>
<keyword evidence="11" id="KW-1003">Cell membrane</keyword>
<comment type="caution">
    <text evidence="12">The sequence shown here is derived from an EMBL/GenBank/DDBJ whole genome shotgun (WGS) entry which is preliminary data.</text>
</comment>
<keyword evidence="4 11" id="KW-0138">CF(0)</keyword>
<dbReference type="Gene3D" id="1.20.120.220">
    <property type="entry name" value="ATP synthase, F0 complex, subunit A"/>
    <property type="match status" value="1"/>
</dbReference>
<dbReference type="InterPro" id="IPR045082">
    <property type="entry name" value="ATP_syn_F0_a_bact/chloroplast"/>
</dbReference>
<feature type="transmembrane region" description="Helical" evidence="11">
    <location>
        <begin position="202"/>
        <end position="224"/>
    </location>
</feature>
<keyword evidence="13" id="KW-1185">Reference proteome</keyword>
<dbReference type="EMBL" id="JAAOXG010000078">
    <property type="protein sequence ID" value="NNJ33011.1"/>
    <property type="molecule type" value="Genomic_DNA"/>
</dbReference>
<comment type="similarity">
    <text evidence="2 11">Belongs to the ATPase A chain family.</text>
</comment>
<evidence type="ECO:0000256" key="1">
    <source>
        <dbReference type="ARBA" id="ARBA00004141"/>
    </source>
</evidence>